<reference evidence="4 5" key="1">
    <citation type="journal article" date="2013" name="Genome Announc.">
        <title>Draft Genome Sequence of Desulfotignum phosphitoxidans DSM 13687 Strain FiPS-3.</title>
        <authorList>
            <person name="Poehlein A."/>
            <person name="Daniel R."/>
            <person name="Simeonova D.D."/>
        </authorList>
    </citation>
    <scope>NUCLEOTIDE SEQUENCE [LARGE SCALE GENOMIC DNA]</scope>
    <source>
        <strain evidence="4 5">DSM 13687</strain>
    </source>
</reference>
<keyword evidence="2" id="KW-1277">Toxin-antitoxin system</keyword>
<dbReference type="InterPro" id="IPR051803">
    <property type="entry name" value="TA_system_RelE-like_toxin"/>
</dbReference>
<dbReference type="InterPro" id="IPR028344">
    <property type="entry name" value="ParE1/4"/>
</dbReference>
<dbReference type="PANTHER" id="PTHR33755">
    <property type="entry name" value="TOXIN PARE1-RELATED"/>
    <property type="match status" value="1"/>
</dbReference>
<evidence type="ECO:0000256" key="3">
    <source>
        <dbReference type="PIRNR" id="PIRNR029218"/>
    </source>
</evidence>
<proteinExistence type="inferred from homology"/>
<evidence type="ECO:0000256" key="2">
    <source>
        <dbReference type="ARBA" id="ARBA00022649"/>
    </source>
</evidence>
<name>S0G1J4_9BACT</name>
<dbReference type="InterPro" id="IPR035093">
    <property type="entry name" value="RelE/ParE_toxin_dom_sf"/>
</dbReference>
<organism evidence="4 5">
    <name type="scientific">Desulfotignum phosphitoxidans DSM 13687</name>
    <dbReference type="NCBI Taxonomy" id="1286635"/>
    <lineage>
        <taxon>Bacteria</taxon>
        <taxon>Pseudomonadati</taxon>
        <taxon>Thermodesulfobacteriota</taxon>
        <taxon>Desulfobacteria</taxon>
        <taxon>Desulfobacterales</taxon>
        <taxon>Desulfobacteraceae</taxon>
        <taxon>Desulfotignum</taxon>
    </lineage>
</organism>
<dbReference type="PANTHER" id="PTHR33755:SF9">
    <property type="entry name" value="TOXIN PARE1"/>
    <property type="match status" value="1"/>
</dbReference>
<keyword evidence="5" id="KW-1185">Reference proteome</keyword>
<dbReference type="Pfam" id="PF05016">
    <property type="entry name" value="ParE_toxin"/>
    <property type="match status" value="1"/>
</dbReference>
<dbReference type="AlphaFoldDB" id="S0G1J4"/>
<dbReference type="OrthoDB" id="5457915at2"/>
<evidence type="ECO:0000256" key="1">
    <source>
        <dbReference type="ARBA" id="ARBA00006226"/>
    </source>
</evidence>
<gene>
    <name evidence="4" type="primary">parE2</name>
    <name evidence="4" type="ORF">Dpo_5c02700</name>
</gene>
<dbReference type="PIRSF" id="PIRSF029218">
    <property type="entry name" value="ParE"/>
    <property type="match status" value="1"/>
</dbReference>
<comment type="caution">
    <text evidence="4">The sequence shown here is derived from an EMBL/GenBank/DDBJ whole genome shotgun (WGS) entry which is preliminary data.</text>
</comment>
<evidence type="ECO:0000313" key="5">
    <source>
        <dbReference type="Proteomes" id="UP000014216"/>
    </source>
</evidence>
<dbReference type="RefSeq" id="WP_006966474.1">
    <property type="nucleotide sequence ID" value="NZ_APJX01000005.1"/>
</dbReference>
<protein>
    <recommendedName>
        <fullName evidence="3">Toxin</fullName>
    </recommendedName>
</protein>
<dbReference type="Proteomes" id="UP000014216">
    <property type="component" value="Unassembled WGS sequence"/>
</dbReference>
<sequence>MRKYRLTPTTKSDFVEIWNYSVETWGEKQAEKYLQDIEDTLNQLAANPELGRQRPEIAPGYYSFPAQKHIIFYLISDSYIDIIGILHGKMDIDKNLM</sequence>
<evidence type="ECO:0000313" key="4">
    <source>
        <dbReference type="EMBL" id="EMS79344.1"/>
    </source>
</evidence>
<dbReference type="EMBL" id="APJX01000005">
    <property type="protein sequence ID" value="EMS79344.1"/>
    <property type="molecule type" value="Genomic_DNA"/>
</dbReference>
<dbReference type="InterPro" id="IPR007712">
    <property type="entry name" value="RelE/ParE_toxin"/>
</dbReference>
<accession>S0G1J4</accession>
<comment type="similarity">
    <text evidence="1 3">Belongs to the RelE toxin family.</text>
</comment>
<dbReference type="Gene3D" id="3.30.2310.20">
    <property type="entry name" value="RelE-like"/>
    <property type="match status" value="1"/>
</dbReference>